<organism evidence="2 3">
    <name type="scientific">Martelella alba</name>
    <dbReference type="NCBI Taxonomy" id="2590451"/>
    <lineage>
        <taxon>Bacteria</taxon>
        <taxon>Pseudomonadati</taxon>
        <taxon>Pseudomonadota</taxon>
        <taxon>Alphaproteobacteria</taxon>
        <taxon>Hyphomicrobiales</taxon>
        <taxon>Aurantimonadaceae</taxon>
        <taxon>Martelella</taxon>
    </lineage>
</organism>
<accession>A0A506UEF3</accession>
<keyword evidence="1" id="KW-0472">Membrane</keyword>
<protein>
    <submittedName>
        <fullName evidence="2">DoxX family protein</fullName>
    </submittedName>
</protein>
<feature type="transmembrane region" description="Helical" evidence="1">
    <location>
        <begin position="25"/>
        <end position="43"/>
    </location>
</feature>
<evidence type="ECO:0000313" key="2">
    <source>
        <dbReference type="EMBL" id="TPW31109.1"/>
    </source>
</evidence>
<keyword evidence="3" id="KW-1185">Reference proteome</keyword>
<feature type="transmembrane region" description="Helical" evidence="1">
    <location>
        <begin position="115"/>
        <end position="134"/>
    </location>
</feature>
<feature type="transmembrane region" description="Helical" evidence="1">
    <location>
        <begin position="86"/>
        <end position="108"/>
    </location>
</feature>
<name>A0A506UEF3_9HYPH</name>
<dbReference type="AlphaFoldDB" id="A0A506UEF3"/>
<dbReference type="Proteomes" id="UP000318801">
    <property type="component" value="Unassembled WGS sequence"/>
</dbReference>
<comment type="caution">
    <text evidence="2">The sequence shown here is derived from an EMBL/GenBank/DDBJ whole genome shotgun (WGS) entry which is preliminary data.</text>
</comment>
<reference evidence="2 3" key="1">
    <citation type="submission" date="2019-06" db="EMBL/GenBank/DDBJ databases">
        <authorList>
            <person name="Li M."/>
        </authorList>
    </citation>
    <scope>NUCLEOTIDE SEQUENCE [LARGE SCALE GENOMIC DNA]</scope>
    <source>
        <strain evidence="2 3">BGMRC2036</strain>
    </source>
</reference>
<evidence type="ECO:0000256" key="1">
    <source>
        <dbReference type="SAM" id="Phobius"/>
    </source>
</evidence>
<dbReference type="OrthoDB" id="121744at2"/>
<dbReference type="GO" id="GO:0016020">
    <property type="term" value="C:membrane"/>
    <property type="evidence" value="ECO:0007669"/>
    <property type="project" value="UniProtKB-SubCell"/>
</dbReference>
<keyword evidence="1" id="KW-1133">Transmembrane helix</keyword>
<gene>
    <name evidence="2" type="ORF">FJU08_10680</name>
</gene>
<dbReference type="EMBL" id="VHLG01000004">
    <property type="protein sequence ID" value="TPW31109.1"/>
    <property type="molecule type" value="Genomic_DNA"/>
</dbReference>
<sequence length="189" mass="20931">MTLTCRIKRLHTCAVEQADNMLKDWFPGLFARFAFAAVLLPFFISSFRTKVEPGFFGFFHVRASAWYQIALPAVDAAGGDLSKIGFFPWGIIVLLGTYAEIILPFLIVFGLFTRIAALGMIGFIAVMSLVDITVHQVDAATIGSLFDRFPDATILDQRLLWTIPLVQLAFYGAGAISLDRLLSRFCRAA</sequence>
<evidence type="ECO:0000313" key="3">
    <source>
        <dbReference type="Proteomes" id="UP000318801"/>
    </source>
</evidence>
<proteinExistence type="predicted"/>
<dbReference type="RefSeq" id="WP_141148980.1">
    <property type="nucleotide sequence ID" value="NZ_VHLG01000004.1"/>
</dbReference>
<keyword evidence="1" id="KW-0812">Transmembrane</keyword>
<feature type="transmembrane region" description="Helical" evidence="1">
    <location>
        <begin position="159"/>
        <end position="178"/>
    </location>
</feature>